<comment type="caution">
    <text evidence="2">The sequence shown here is derived from an EMBL/GenBank/DDBJ whole genome shotgun (WGS) entry which is preliminary data.</text>
</comment>
<reference evidence="2 3" key="1">
    <citation type="submission" date="2018-06" db="EMBL/GenBank/DDBJ databases">
        <title>Complete Genomes of Monosporascus.</title>
        <authorList>
            <person name="Robinson A.J."/>
            <person name="Natvig D.O."/>
        </authorList>
    </citation>
    <scope>NUCLEOTIDE SEQUENCE [LARGE SCALE GENOMIC DNA]</scope>
    <source>
        <strain evidence="2 3">CBS 609.92</strain>
    </source>
</reference>
<feature type="compositionally biased region" description="Basic and acidic residues" evidence="1">
    <location>
        <begin position="9"/>
        <end position="20"/>
    </location>
</feature>
<evidence type="ECO:0000256" key="1">
    <source>
        <dbReference type="SAM" id="MobiDB-lite"/>
    </source>
</evidence>
<feature type="region of interest" description="Disordered" evidence="1">
    <location>
        <begin position="1"/>
        <end position="36"/>
    </location>
</feature>
<dbReference type="EMBL" id="QJNS01000065">
    <property type="protein sequence ID" value="RYO89887.1"/>
    <property type="molecule type" value="Genomic_DNA"/>
</dbReference>
<organism evidence="2 3">
    <name type="scientific">Monosporascus cannonballus</name>
    <dbReference type="NCBI Taxonomy" id="155416"/>
    <lineage>
        <taxon>Eukaryota</taxon>
        <taxon>Fungi</taxon>
        <taxon>Dikarya</taxon>
        <taxon>Ascomycota</taxon>
        <taxon>Pezizomycotina</taxon>
        <taxon>Sordariomycetes</taxon>
        <taxon>Xylariomycetidae</taxon>
        <taxon>Xylariales</taxon>
        <taxon>Xylariales incertae sedis</taxon>
        <taxon>Monosporascus</taxon>
    </lineage>
</organism>
<keyword evidence="3" id="KW-1185">Reference proteome</keyword>
<evidence type="ECO:0000313" key="2">
    <source>
        <dbReference type="EMBL" id="RYO89887.1"/>
    </source>
</evidence>
<gene>
    <name evidence="2" type="ORF">DL762_002972</name>
</gene>
<dbReference type="Proteomes" id="UP000294003">
    <property type="component" value="Unassembled WGS sequence"/>
</dbReference>
<proteinExistence type="predicted"/>
<accession>A0ABY0HGE7</accession>
<sequence length="172" mass="18783">MSSSSGDAADEKDRNSHLTHDPTPSSSGRKRPMASWTPCRHRAITALRALERPESASNGVIRKGSAVANDDVWEDELPLTTIATATLAQEIEVMETKFRRMSLAHLITDRVRAGSIDARGLSIAGPGLSTKELSAYDKTRLSMLKQRWLSMKNRGGKLVGGSRGRAFQHTRG</sequence>
<protein>
    <submittedName>
        <fullName evidence="2">Uncharacterized protein</fullName>
    </submittedName>
</protein>
<evidence type="ECO:0000313" key="3">
    <source>
        <dbReference type="Proteomes" id="UP000294003"/>
    </source>
</evidence>
<name>A0ABY0HGE7_9PEZI</name>